<dbReference type="Pfam" id="PF20478">
    <property type="entry name" value="P2RX7_C"/>
    <property type="match status" value="1"/>
</dbReference>
<keyword evidence="4" id="KW-1185">Reference proteome</keyword>
<feature type="compositionally biased region" description="Acidic residues" evidence="1">
    <location>
        <begin position="13"/>
        <end position="22"/>
    </location>
</feature>
<gene>
    <name evidence="3" type="ORF">PR048_013712</name>
</gene>
<dbReference type="PANTHER" id="PTHR36981:SF9">
    <property type="entry name" value="NANOR-RELATED"/>
    <property type="match status" value="1"/>
</dbReference>
<feature type="compositionally biased region" description="Polar residues" evidence="1">
    <location>
        <begin position="23"/>
        <end position="36"/>
    </location>
</feature>
<feature type="domain" description="P2X purinoreceptor 7 intracellular" evidence="2">
    <location>
        <begin position="19"/>
        <end position="93"/>
    </location>
</feature>
<dbReference type="PANTHER" id="PTHR36981">
    <property type="entry name" value="ZGC:195170"/>
    <property type="match status" value="1"/>
</dbReference>
<evidence type="ECO:0000256" key="1">
    <source>
        <dbReference type="SAM" id="MobiDB-lite"/>
    </source>
</evidence>
<evidence type="ECO:0000313" key="4">
    <source>
        <dbReference type="Proteomes" id="UP001159363"/>
    </source>
</evidence>
<evidence type="ECO:0000259" key="2">
    <source>
        <dbReference type="Pfam" id="PF20478"/>
    </source>
</evidence>
<reference evidence="3 4" key="1">
    <citation type="submission" date="2023-02" db="EMBL/GenBank/DDBJ databases">
        <title>LHISI_Scaffold_Assembly.</title>
        <authorList>
            <person name="Stuart O.P."/>
            <person name="Cleave R."/>
            <person name="Magrath M.J.L."/>
            <person name="Mikheyev A.S."/>
        </authorList>
    </citation>
    <scope>NUCLEOTIDE SEQUENCE [LARGE SCALE GENOMIC DNA]</scope>
    <source>
        <strain evidence="3">Daus_M_001</strain>
        <tissue evidence="3">Leg muscle</tissue>
    </source>
</reference>
<name>A0ABQ9HTE2_9NEOP</name>
<organism evidence="3 4">
    <name type="scientific">Dryococelus australis</name>
    <dbReference type="NCBI Taxonomy" id="614101"/>
    <lineage>
        <taxon>Eukaryota</taxon>
        <taxon>Metazoa</taxon>
        <taxon>Ecdysozoa</taxon>
        <taxon>Arthropoda</taxon>
        <taxon>Hexapoda</taxon>
        <taxon>Insecta</taxon>
        <taxon>Pterygota</taxon>
        <taxon>Neoptera</taxon>
        <taxon>Polyneoptera</taxon>
        <taxon>Phasmatodea</taxon>
        <taxon>Verophasmatodea</taxon>
        <taxon>Anareolatae</taxon>
        <taxon>Phasmatidae</taxon>
        <taxon>Eurycanthinae</taxon>
        <taxon>Dryococelus</taxon>
    </lineage>
</organism>
<accession>A0ABQ9HTE2</accession>
<dbReference type="EMBL" id="JARBHB010000004">
    <property type="protein sequence ID" value="KAJ8887497.1"/>
    <property type="molecule type" value="Genomic_DNA"/>
</dbReference>
<evidence type="ECO:0000313" key="3">
    <source>
        <dbReference type="EMBL" id="KAJ8887497.1"/>
    </source>
</evidence>
<dbReference type="InterPro" id="IPR046815">
    <property type="entry name" value="P2RX7_C"/>
</dbReference>
<proteinExistence type="predicted"/>
<sequence>MDRDNVRTYMFEPEAEQDESNEQQDTGPGSSADRQNNMDWCECVMCVGMSKPEENVCCHESNLSSNLQRTAECITAHTSFPHIVLNIDHLNMARHVMIGHAKTDFERQEMANITNKVL</sequence>
<comment type="caution">
    <text evidence="3">The sequence shown here is derived from an EMBL/GenBank/DDBJ whole genome shotgun (WGS) entry which is preliminary data.</text>
</comment>
<dbReference type="Proteomes" id="UP001159363">
    <property type="component" value="Chromosome X"/>
</dbReference>
<protein>
    <recommendedName>
        <fullName evidence="2">P2X purinoreceptor 7 intracellular domain-containing protein</fullName>
    </recommendedName>
</protein>
<feature type="region of interest" description="Disordered" evidence="1">
    <location>
        <begin position="1"/>
        <end position="36"/>
    </location>
</feature>